<reference evidence="3 4" key="1">
    <citation type="submission" date="2020-07" db="EMBL/GenBank/DDBJ databases">
        <title>Huge and variable diversity of episymbiotic CPR bacteria and DPANN archaea in groundwater ecosystems.</title>
        <authorList>
            <person name="He C.Y."/>
            <person name="Keren R."/>
            <person name="Whittaker M."/>
            <person name="Farag I.F."/>
            <person name="Doudna J."/>
            <person name="Cate J.H.D."/>
            <person name="Banfield J.F."/>
        </authorList>
    </citation>
    <scope>NUCLEOTIDE SEQUENCE [LARGE SCALE GENOMIC DNA]</scope>
    <source>
        <strain evidence="3">NC_groundwater_541_Ag_S-0.1um_46_50</strain>
    </source>
</reference>
<sequence>MKIIRYRTLSFWTATTGLVLIAAVFAIPFFVSAQGIIPQCPDRIIVDSAGKELQRIPNVCTACDLFNLSQSVLNFVWRLSAVGAALMLGYGGFLMIVPGIGGEKSAAMYEKGKKVLTNTVIGLVIIFFAWLAVDTIIKVLGGKIAAGFGENTEYLGGGGFEFGPWNRINCSPPETRKVVASPATKPTTPTPAPIPSPTTSPTLNHAEALGIFAANRIKIESKGNCDDRNSAVCTSLEGLRRTTLNRVVLFKLECNCEVTVSGGTETGHEAGQFSHASGYKVDIKRTAAVDSYITRNYRNAGKRSDGAQIFVAPDGAEFARESSHWDVRGWDVTVR</sequence>
<proteinExistence type="predicted"/>
<evidence type="ECO:0000313" key="3">
    <source>
        <dbReference type="EMBL" id="QQG45614.1"/>
    </source>
</evidence>
<gene>
    <name evidence="3" type="ORF">HYW89_01685</name>
</gene>
<keyword evidence="2" id="KW-0472">Membrane</keyword>
<evidence type="ECO:0000256" key="2">
    <source>
        <dbReference type="SAM" id="Phobius"/>
    </source>
</evidence>
<dbReference type="Pfam" id="PF18895">
    <property type="entry name" value="T4SS_pilin"/>
    <property type="match status" value="1"/>
</dbReference>
<name>A0A7T5RK68_9BACT</name>
<feature type="transmembrane region" description="Helical" evidence="2">
    <location>
        <begin position="115"/>
        <end position="133"/>
    </location>
</feature>
<feature type="compositionally biased region" description="Pro residues" evidence="1">
    <location>
        <begin position="188"/>
        <end position="198"/>
    </location>
</feature>
<keyword evidence="2" id="KW-1133">Transmembrane helix</keyword>
<keyword evidence="2" id="KW-0812">Transmembrane</keyword>
<feature type="region of interest" description="Disordered" evidence="1">
    <location>
        <begin position="177"/>
        <end position="200"/>
    </location>
</feature>
<dbReference type="EMBL" id="CP066690">
    <property type="protein sequence ID" value="QQG45614.1"/>
    <property type="molecule type" value="Genomic_DNA"/>
</dbReference>
<protein>
    <submittedName>
        <fullName evidence="3">Uncharacterized protein</fullName>
    </submittedName>
</protein>
<dbReference type="AlphaFoldDB" id="A0A7T5RK68"/>
<dbReference type="InterPro" id="IPR043993">
    <property type="entry name" value="T4SS_pilin"/>
</dbReference>
<evidence type="ECO:0000256" key="1">
    <source>
        <dbReference type="SAM" id="MobiDB-lite"/>
    </source>
</evidence>
<dbReference type="Proteomes" id="UP000595618">
    <property type="component" value="Chromosome"/>
</dbReference>
<feature type="transmembrane region" description="Helical" evidence="2">
    <location>
        <begin position="9"/>
        <end position="31"/>
    </location>
</feature>
<feature type="transmembrane region" description="Helical" evidence="2">
    <location>
        <begin position="75"/>
        <end position="94"/>
    </location>
</feature>
<evidence type="ECO:0000313" key="4">
    <source>
        <dbReference type="Proteomes" id="UP000595618"/>
    </source>
</evidence>
<accession>A0A7T5RK68</accession>
<organism evidence="3 4">
    <name type="scientific">Candidatus Sungiibacteriota bacterium</name>
    <dbReference type="NCBI Taxonomy" id="2750080"/>
    <lineage>
        <taxon>Bacteria</taxon>
        <taxon>Candidatus Sungiibacteriota</taxon>
    </lineage>
</organism>